<dbReference type="Gene3D" id="1.10.510.10">
    <property type="entry name" value="Transferase(Phosphotransferase) domain 1"/>
    <property type="match status" value="1"/>
</dbReference>
<evidence type="ECO:0000256" key="16">
    <source>
        <dbReference type="SAM" id="Phobius"/>
    </source>
</evidence>
<dbReference type="InParanoid" id="A0A2P5FW47"/>
<dbReference type="Pfam" id="PF07645">
    <property type="entry name" value="EGF_CA"/>
    <property type="match status" value="1"/>
</dbReference>
<dbReference type="FunFam" id="3.30.200.20:FF:000043">
    <property type="entry name" value="Wall-associated receptor kinase 2"/>
    <property type="match status" value="1"/>
</dbReference>
<proteinExistence type="predicted"/>
<dbReference type="GO" id="GO:0005509">
    <property type="term" value="F:calcium ion binding"/>
    <property type="evidence" value="ECO:0007669"/>
    <property type="project" value="InterPro"/>
</dbReference>
<keyword evidence="11" id="KW-1015">Disulfide bond</keyword>
<dbReference type="PROSITE" id="PS00107">
    <property type="entry name" value="PROTEIN_KINASE_ATP"/>
    <property type="match status" value="1"/>
</dbReference>
<dbReference type="PROSITE" id="PS50011">
    <property type="entry name" value="PROTEIN_KINASE_DOM"/>
    <property type="match status" value="1"/>
</dbReference>
<keyword evidence="4 16" id="KW-0812">Transmembrane</keyword>
<keyword evidence="19" id="KW-0675">Receptor</keyword>
<accession>A0A2P5FW47</accession>
<feature type="binding site" evidence="15">
    <location>
        <position position="433"/>
    </location>
    <ligand>
        <name>ATP</name>
        <dbReference type="ChEBI" id="CHEBI:30616"/>
    </ligand>
</feature>
<evidence type="ECO:0000313" key="19">
    <source>
        <dbReference type="EMBL" id="POO02020.1"/>
    </source>
</evidence>
<evidence type="ECO:0000256" key="1">
    <source>
        <dbReference type="ARBA" id="ARBA00004479"/>
    </source>
</evidence>
<name>A0A2P5FW47_TREOI</name>
<keyword evidence="8 15" id="KW-0067">ATP-binding</keyword>
<evidence type="ECO:0000256" key="6">
    <source>
        <dbReference type="ARBA" id="ARBA00022741"/>
    </source>
</evidence>
<evidence type="ECO:0000256" key="15">
    <source>
        <dbReference type="PROSITE-ProRule" id="PRU10141"/>
    </source>
</evidence>
<dbReference type="FunFam" id="1.10.510.10:FF:000084">
    <property type="entry name" value="Wall-associated receptor kinase 2"/>
    <property type="match status" value="1"/>
</dbReference>
<dbReference type="InterPro" id="IPR049883">
    <property type="entry name" value="NOTCH1_EGF-like"/>
</dbReference>
<dbReference type="Pfam" id="PF13947">
    <property type="entry name" value="GUB_WAK_bind"/>
    <property type="match status" value="1"/>
</dbReference>
<dbReference type="CDD" id="cd14066">
    <property type="entry name" value="STKc_IRAK"/>
    <property type="match status" value="1"/>
</dbReference>
<comment type="catalytic activity">
    <reaction evidence="13">
        <text>L-seryl-[protein] + ATP = O-phospho-L-seryl-[protein] + ADP + H(+)</text>
        <dbReference type="Rhea" id="RHEA:17989"/>
        <dbReference type="Rhea" id="RHEA-COMP:9863"/>
        <dbReference type="Rhea" id="RHEA-COMP:11604"/>
        <dbReference type="ChEBI" id="CHEBI:15378"/>
        <dbReference type="ChEBI" id="CHEBI:29999"/>
        <dbReference type="ChEBI" id="CHEBI:30616"/>
        <dbReference type="ChEBI" id="CHEBI:83421"/>
        <dbReference type="ChEBI" id="CHEBI:456216"/>
    </reaction>
</comment>
<feature type="signal peptide" evidence="17">
    <location>
        <begin position="1"/>
        <end position="24"/>
    </location>
</feature>
<dbReference type="GO" id="GO:0007166">
    <property type="term" value="P:cell surface receptor signaling pathway"/>
    <property type="evidence" value="ECO:0007669"/>
    <property type="project" value="InterPro"/>
</dbReference>
<evidence type="ECO:0000256" key="9">
    <source>
        <dbReference type="ARBA" id="ARBA00022989"/>
    </source>
</evidence>
<evidence type="ECO:0000256" key="2">
    <source>
        <dbReference type="ARBA" id="ARBA00022527"/>
    </source>
</evidence>
<dbReference type="PROSITE" id="PS00108">
    <property type="entry name" value="PROTEIN_KINASE_ST"/>
    <property type="match status" value="1"/>
</dbReference>
<dbReference type="Gene3D" id="2.10.25.10">
    <property type="entry name" value="Laminin"/>
    <property type="match status" value="1"/>
</dbReference>
<evidence type="ECO:0000256" key="5">
    <source>
        <dbReference type="ARBA" id="ARBA00022729"/>
    </source>
</evidence>
<dbReference type="GO" id="GO:0030247">
    <property type="term" value="F:polysaccharide binding"/>
    <property type="evidence" value="ECO:0007669"/>
    <property type="project" value="InterPro"/>
</dbReference>
<dbReference type="CDD" id="cd00054">
    <property type="entry name" value="EGF_CA"/>
    <property type="match status" value="1"/>
</dbReference>
<dbReference type="InterPro" id="IPR011009">
    <property type="entry name" value="Kinase-like_dom_sf"/>
</dbReference>
<dbReference type="OrthoDB" id="4062651at2759"/>
<dbReference type="SUPFAM" id="SSF56112">
    <property type="entry name" value="Protein kinase-like (PK-like)"/>
    <property type="match status" value="1"/>
</dbReference>
<keyword evidence="5 17" id="KW-0732">Signal</keyword>
<reference evidence="20" key="1">
    <citation type="submission" date="2016-06" db="EMBL/GenBank/DDBJ databases">
        <title>Parallel loss of symbiosis genes in relatives of nitrogen-fixing non-legume Parasponia.</title>
        <authorList>
            <person name="Van Velzen R."/>
            <person name="Holmer R."/>
            <person name="Bu F."/>
            <person name="Rutten L."/>
            <person name="Van Zeijl A."/>
            <person name="Liu W."/>
            <person name="Santuari L."/>
            <person name="Cao Q."/>
            <person name="Sharma T."/>
            <person name="Shen D."/>
            <person name="Roswanjaya Y."/>
            <person name="Wardhani T."/>
            <person name="Kalhor M.S."/>
            <person name="Jansen J."/>
            <person name="Van den Hoogen J."/>
            <person name="Gungor B."/>
            <person name="Hartog M."/>
            <person name="Hontelez J."/>
            <person name="Verver J."/>
            <person name="Yang W.-C."/>
            <person name="Schijlen E."/>
            <person name="Repin R."/>
            <person name="Schilthuizen M."/>
            <person name="Schranz E."/>
            <person name="Heidstra R."/>
            <person name="Miyata K."/>
            <person name="Fedorova E."/>
            <person name="Kohlen W."/>
            <person name="Bisseling T."/>
            <person name="Smit S."/>
            <person name="Geurts R."/>
        </authorList>
    </citation>
    <scope>NUCLEOTIDE SEQUENCE [LARGE SCALE GENOMIC DNA]</scope>
    <source>
        <strain evidence="20">cv. RG33-2</strain>
    </source>
</reference>
<sequence length="734" mass="82371">MAPSKCKSMIVTVMMLIMITTSSATDHDQRALPGCSSRCGGIDIPYPFGTTKECSLNKNFLIKCTNNTTPILGKNLVVTNISIQNHEMTILWSVARDCYNGTSGQRVSMNRPRIRIPTLTISSSKNKFTVVGCDSYAYLRGYDNGSEYSMGCMSICSSKDDVPNDMSCSGIGCCQIDIPKGLNRARISPRSYKNHTDVMDFNPCTYAFVVEESQFSFSPDFLANYSEKTLPLVVEWAIEKNDTYCHHSHDMSFCPCSGPNARRQATSDGLRFNCVCEPGYQGNPYLPDGCSIDIDECYSDLDNCSEDEYCENTIGSFICKERHRELPLVKIIIGTAIGFIALLISSSWLYLVLKQRKLIQLKEKFFKQNGGLILKQKLSREANSSTETAKIFTEEELKKATLNYDESTIIGRGGFGTVYKGFLPDNRIIAIKKSKLVDQNQTEQFINEVVVLSQINHRNVVKLLGCCLETEVPLLVYEFVPNGTLSEHIHSKEKSSKLVWETRLRIAAETAEALSYLHSAASTPIIHRDVKPSNILLDNYTAKVSDFGASKLVPADQTELATMVQGTLGYLDPEYLHTNQLTEKSDVYSFGVVLVELLTGMKAISFDRPEEERGLAMHFLSSLKRDRLFEIVESEIVNEEGNKEQVEEVAKVAKRCLNVNGEERPTMKEVAMELEGLRRLEKHPWANEELINLEETEYLLSETSKDYQDIESSINAISAYDSIRDHVLLDFSGR</sequence>
<dbReference type="InterPro" id="IPR000719">
    <property type="entry name" value="Prot_kinase_dom"/>
</dbReference>
<protein>
    <submittedName>
        <fullName evidence="19">Wall-associated receptor kinase</fullName>
    </submittedName>
</protein>
<gene>
    <name evidence="19" type="primary">TorWAK10</name>
    <name evidence="19" type="ORF">TorRG33x02_023120</name>
</gene>
<dbReference type="AlphaFoldDB" id="A0A2P5FW47"/>
<feature type="transmembrane region" description="Helical" evidence="16">
    <location>
        <begin position="331"/>
        <end position="353"/>
    </location>
</feature>
<feature type="domain" description="Protein kinase" evidence="18">
    <location>
        <begin position="404"/>
        <end position="686"/>
    </location>
</feature>
<dbReference type="PANTHER" id="PTHR27005">
    <property type="entry name" value="WALL-ASSOCIATED RECEPTOR KINASE-LIKE 21"/>
    <property type="match status" value="1"/>
</dbReference>
<comment type="subcellular location">
    <subcellularLocation>
        <location evidence="1">Membrane</location>
        <topology evidence="1">Single-pass type I membrane protein</topology>
    </subcellularLocation>
</comment>
<dbReference type="PROSITE" id="PS01187">
    <property type="entry name" value="EGF_CA"/>
    <property type="match status" value="1"/>
</dbReference>
<evidence type="ECO:0000313" key="20">
    <source>
        <dbReference type="Proteomes" id="UP000237000"/>
    </source>
</evidence>
<comment type="catalytic activity">
    <reaction evidence="14">
        <text>L-threonyl-[protein] + ATP = O-phospho-L-threonyl-[protein] + ADP + H(+)</text>
        <dbReference type="Rhea" id="RHEA:46608"/>
        <dbReference type="Rhea" id="RHEA-COMP:11060"/>
        <dbReference type="Rhea" id="RHEA-COMP:11605"/>
        <dbReference type="ChEBI" id="CHEBI:15378"/>
        <dbReference type="ChEBI" id="CHEBI:30013"/>
        <dbReference type="ChEBI" id="CHEBI:30616"/>
        <dbReference type="ChEBI" id="CHEBI:61977"/>
        <dbReference type="ChEBI" id="CHEBI:456216"/>
    </reaction>
</comment>
<keyword evidence="12" id="KW-0325">Glycoprotein</keyword>
<dbReference type="Pfam" id="PF00069">
    <property type="entry name" value="Pkinase"/>
    <property type="match status" value="1"/>
</dbReference>
<evidence type="ECO:0000256" key="17">
    <source>
        <dbReference type="SAM" id="SignalP"/>
    </source>
</evidence>
<keyword evidence="6 15" id="KW-0547">Nucleotide-binding</keyword>
<dbReference type="GO" id="GO:0005524">
    <property type="term" value="F:ATP binding"/>
    <property type="evidence" value="ECO:0007669"/>
    <property type="project" value="UniProtKB-UniRule"/>
</dbReference>
<dbReference type="InterPro" id="IPR017441">
    <property type="entry name" value="Protein_kinase_ATP_BS"/>
</dbReference>
<evidence type="ECO:0000256" key="10">
    <source>
        <dbReference type="ARBA" id="ARBA00023136"/>
    </source>
</evidence>
<evidence type="ECO:0000256" key="14">
    <source>
        <dbReference type="ARBA" id="ARBA00047951"/>
    </source>
</evidence>
<evidence type="ECO:0000256" key="8">
    <source>
        <dbReference type="ARBA" id="ARBA00022840"/>
    </source>
</evidence>
<dbReference type="EMBL" id="JXTC01000006">
    <property type="protein sequence ID" value="POO02020.1"/>
    <property type="molecule type" value="Genomic_DNA"/>
</dbReference>
<dbReference type="InterPro" id="IPR018097">
    <property type="entry name" value="EGF_Ca-bd_CS"/>
</dbReference>
<dbReference type="PANTHER" id="PTHR27005:SF468">
    <property type="entry name" value="OS01G0310500 PROTEIN"/>
    <property type="match status" value="1"/>
</dbReference>
<dbReference type="GO" id="GO:0005886">
    <property type="term" value="C:plasma membrane"/>
    <property type="evidence" value="ECO:0007669"/>
    <property type="project" value="TreeGrafter"/>
</dbReference>
<dbReference type="InterPro" id="IPR008271">
    <property type="entry name" value="Ser/Thr_kinase_AS"/>
</dbReference>
<dbReference type="Gene3D" id="3.30.200.20">
    <property type="entry name" value="Phosphorylase Kinase, domain 1"/>
    <property type="match status" value="1"/>
</dbReference>
<keyword evidence="2" id="KW-0723">Serine/threonine-protein kinase</keyword>
<dbReference type="InterPro" id="IPR045274">
    <property type="entry name" value="WAK-like"/>
</dbReference>
<dbReference type="InterPro" id="IPR025287">
    <property type="entry name" value="WAK_GUB"/>
</dbReference>
<comment type="caution">
    <text evidence="19">The sequence shown here is derived from an EMBL/GenBank/DDBJ whole genome shotgun (WGS) entry which is preliminary data.</text>
</comment>
<keyword evidence="7 19" id="KW-0418">Kinase</keyword>
<organism evidence="19 20">
    <name type="scientific">Trema orientale</name>
    <name type="common">Charcoal tree</name>
    <name type="synonym">Celtis orientalis</name>
    <dbReference type="NCBI Taxonomy" id="63057"/>
    <lineage>
        <taxon>Eukaryota</taxon>
        <taxon>Viridiplantae</taxon>
        <taxon>Streptophyta</taxon>
        <taxon>Embryophyta</taxon>
        <taxon>Tracheophyta</taxon>
        <taxon>Spermatophyta</taxon>
        <taxon>Magnoliopsida</taxon>
        <taxon>eudicotyledons</taxon>
        <taxon>Gunneridae</taxon>
        <taxon>Pentapetalae</taxon>
        <taxon>rosids</taxon>
        <taxon>fabids</taxon>
        <taxon>Rosales</taxon>
        <taxon>Cannabaceae</taxon>
        <taxon>Trema</taxon>
    </lineage>
</organism>
<evidence type="ECO:0000259" key="18">
    <source>
        <dbReference type="PROSITE" id="PS50011"/>
    </source>
</evidence>
<evidence type="ECO:0000256" key="13">
    <source>
        <dbReference type="ARBA" id="ARBA00047558"/>
    </source>
</evidence>
<dbReference type="STRING" id="63057.A0A2P5FW47"/>
<keyword evidence="3" id="KW-0808">Transferase</keyword>
<dbReference type="SMART" id="SM00220">
    <property type="entry name" value="S_TKc"/>
    <property type="match status" value="1"/>
</dbReference>
<dbReference type="Proteomes" id="UP000237000">
    <property type="component" value="Unassembled WGS sequence"/>
</dbReference>
<evidence type="ECO:0000256" key="11">
    <source>
        <dbReference type="ARBA" id="ARBA00023157"/>
    </source>
</evidence>
<evidence type="ECO:0000256" key="7">
    <source>
        <dbReference type="ARBA" id="ARBA00022777"/>
    </source>
</evidence>
<evidence type="ECO:0000256" key="4">
    <source>
        <dbReference type="ARBA" id="ARBA00022692"/>
    </source>
</evidence>
<dbReference type="GO" id="GO:0004674">
    <property type="term" value="F:protein serine/threonine kinase activity"/>
    <property type="evidence" value="ECO:0007669"/>
    <property type="project" value="UniProtKB-KW"/>
</dbReference>
<keyword evidence="10 16" id="KW-0472">Membrane</keyword>
<evidence type="ECO:0000256" key="3">
    <source>
        <dbReference type="ARBA" id="ARBA00022679"/>
    </source>
</evidence>
<feature type="chain" id="PRO_5015149530" evidence="17">
    <location>
        <begin position="25"/>
        <end position="734"/>
    </location>
</feature>
<evidence type="ECO:0000256" key="12">
    <source>
        <dbReference type="ARBA" id="ARBA00023180"/>
    </source>
</evidence>
<keyword evidence="9 16" id="KW-1133">Transmembrane helix</keyword>
<keyword evidence="20" id="KW-1185">Reference proteome</keyword>